<feature type="compositionally biased region" description="Gly residues" evidence="1">
    <location>
        <begin position="267"/>
        <end position="279"/>
    </location>
</feature>
<feature type="region of interest" description="Disordered" evidence="1">
    <location>
        <begin position="108"/>
        <end position="144"/>
    </location>
</feature>
<evidence type="ECO:0000313" key="3">
    <source>
        <dbReference type="Proteomes" id="UP000092600"/>
    </source>
</evidence>
<organism evidence="2 3">
    <name type="scientific">Ananas comosus</name>
    <name type="common">Pineapple</name>
    <name type="synonym">Ananas ananas</name>
    <dbReference type="NCBI Taxonomy" id="4615"/>
    <lineage>
        <taxon>Eukaryota</taxon>
        <taxon>Viridiplantae</taxon>
        <taxon>Streptophyta</taxon>
        <taxon>Embryophyta</taxon>
        <taxon>Tracheophyta</taxon>
        <taxon>Spermatophyta</taxon>
        <taxon>Magnoliopsida</taxon>
        <taxon>Liliopsida</taxon>
        <taxon>Poales</taxon>
        <taxon>Bromeliaceae</taxon>
        <taxon>Bromelioideae</taxon>
        <taxon>Ananas</taxon>
    </lineage>
</organism>
<dbReference type="Proteomes" id="UP000092600">
    <property type="component" value="Unassembled WGS sequence"/>
</dbReference>
<evidence type="ECO:0000313" key="2">
    <source>
        <dbReference type="EMBL" id="OAY66602.1"/>
    </source>
</evidence>
<accession>A0A199UP60</accession>
<gene>
    <name evidence="2" type="ORF">ACMD2_18643</name>
</gene>
<dbReference type="EMBL" id="LSRQ01006076">
    <property type="protein sequence ID" value="OAY66602.1"/>
    <property type="molecule type" value="Genomic_DNA"/>
</dbReference>
<comment type="caution">
    <text evidence="2">The sequence shown here is derived from an EMBL/GenBank/DDBJ whole genome shotgun (WGS) entry which is preliminary data.</text>
</comment>
<dbReference type="AlphaFoldDB" id="A0A199UP60"/>
<proteinExistence type="predicted"/>
<feature type="region of interest" description="Disordered" evidence="1">
    <location>
        <begin position="264"/>
        <end position="372"/>
    </location>
</feature>
<reference evidence="2 3" key="1">
    <citation type="journal article" date="2016" name="DNA Res.">
        <title>The draft genome of MD-2 pineapple using hybrid error correction of long reads.</title>
        <authorList>
            <person name="Redwan R.M."/>
            <person name="Saidin A."/>
            <person name="Kumar S.V."/>
        </authorList>
    </citation>
    <scope>NUCLEOTIDE SEQUENCE [LARGE SCALE GENOMIC DNA]</scope>
    <source>
        <strain evidence="3">cv. MD2</strain>
        <tissue evidence="2">Leaf</tissue>
    </source>
</reference>
<sequence length="433" mass="47745">MQMPVWTRKPIRHDFRQLLFDEQAPPYKQRQTAYEYSAGCITQKVEPNFALLETLSYSIPSWASPGQQRGTTHSCRSPVQLPPVAHRSFLNPIRSSIGTYVPFTCAPTQKKWSSQNRPRAAARGRRRTAQTPARRPEPSAQHVHRVHDVERAVVERQAVRDADVQRHEPPRRHEAVERPVEVHRGRHDRHAALPHARRERPRPAADVEPDAYRPRALHLQHAVDAEAEPAVVDQPPPQLPAVDQFLHVYASHTTVASAGIRQRLSGSGAGSGKPAGGLGLQRRRGRGSQPLSMSFCASTASPGHSAPTSYILHANPSGGKSSSAPMFGVKPKGSLCGPTASFSSGHPSNRSSAGTDDDAGDLSRCTRPSSERSLWSRELESEHCEVSEESRDSAAESSAWVEFSSRRRTSECERWNLGACDGMLTRIDAPEKK</sequence>
<feature type="compositionally biased region" description="Polar residues" evidence="1">
    <location>
        <begin position="340"/>
        <end position="354"/>
    </location>
</feature>
<name>A0A199UP60_ANACO</name>
<evidence type="ECO:0000256" key="1">
    <source>
        <dbReference type="SAM" id="MobiDB-lite"/>
    </source>
</evidence>
<protein>
    <submittedName>
        <fullName evidence="2">Uncharacterized protein</fullName>
    </submittedName>
</protein>
<feature type="compositionally biased region" description="Polar residues" evidence="1">
    <location>
        <begin position="289"/>
        <end position="308"/>
    </location>
</feature>